<keyword evidence="6" id="KW-0175">Coiled coil</keyword>
<evidence type="ECO:0000313" key="10">
    <source>
        <dbReference type="Proteomes" id="UP000593562"/>
    </source>
</evidence>
<keyword evidence="5" id="KW-0698">rRNA processing</keyword>
<evidence type="ECO:0000256" key="6">
    <source>
        <dbReference type="ARBA" id="ARBA00023054"/>
    </source>
</evidence>
<dbReference type="EMBL" id="JAAARO010000014">
    <property type="protein sequence ID" value="KAF5736784.1"/>
    <property type="molecule type" value="Genomic_DNA"/>
</dbReference>
<feature type="region of interest" description="Disordered" evidence="8">
    <location>
        <begin position="195"/>
        <end position="332"/>
    </location>
</feature>
<evidence type="ECO:0000313" key="9">
    <source>
        <dbReference type="EMBL" id="KAF5736784.1"/>
    </source>
</evidence>
<keyword evidence="10" id="KW-1185">Reference proteome</keyword>
<evidence type="ECO:0000256" key="5">
    <source>
        <dbReference type="ARBA" id="ARBA00022552"/>
    </source>
</evidence>
<dbReference type="AlphaFoldDB" id="A0A7J7CRV8"/>
<dbReference type="Proteomes" id="UP000593562">
    <property type="component" value="Unassembled WGS sequence"/>
</dbReference>
<dbReference type="FunCoup" id="A0A7J7CRV8">
    <property type="interactions" value="2099"/>
</dbReference>
<evidence type="ECO:0000256" key="7">
    <source>
        <dbReference type="ARBA" id="ARBA00023242"/>
    </source>
</evidence>
<dbReference type="PANTHER" id="PTHR33911:SF1">
    <property type="entry name" value="RRNA-PROCESSING PROTEIN EFG1"/>
    <property type="match status" value="1"/>
</dbReference>
<accession>A0A7J7CRV8</accession>
<dbReference type="OrthoDB" id="47732at2759"/>
<dbReference type="Pfam" id="PF10153">
    <property type="entry name" value="Efg1"/>
    <property type="match status" value="1"/>
</dbReference>
<dbReference type="InterPro" id="IPR019310">
    <property type="entry name" value="Efg1"/>
</dbReference>
<feature type="compositionally biased region" description="Polar residues" evidence="8">
    <location>
        <begin position="215"/>
        <end position="229"/>
    </location>
</feature>
<feature type="compositionally biased region" description="Low complexity" evidence="8">
    <location>
        <begin position="280"/>
        <end position="314"/>
    </location>
</feature>
<protein>
    <recommendedName>
        <fullName evidence="3">rRNA-processing protein EFG1</fullName>
    </recommendedName>
    <alternativeName>
        <fullName evidence="4">rRNA-processing protein efg1</fullName>
    </alternativeName>
</protein>
<evidence type="ECO:0000256" key="1">
    <source>
        <dbReference type="ARBA" id="ARBA00004604"/>
    </source>
</evidence>
<keyword evidence="7" id="KW-0539">Nucleus</keyword>
<sequence>MAHGGYGKRRVAERKKPLGRRGGVEKKSKSVSFKNQIRSIQRLLRKDLPPEVREVQEKKLEGIKKQHEIHSNLGKIFRRDLRIKFHERRKIERRIRRLEKLQRTSSGQAQDAELADQLSKLKEDLEYVRFFPKTEKYVSLFTGGDDLDIVDRRNRIRKQIKANLIGAAASGKDLEETGSEDDGLLDLSEDDFFVTGSSSDEADADDEWTDKSTREQASSTSGKAASGMSSDERNQRQISARSLMPPPRSSSNSFANSARPQSRFGPSSSKNSSIRRAQVSRSGNASNSRSGSSFRAGGSSGSRTSHSSNLSSNSDAHKPRRKRRPKKKKQQG</sequence>
<comment type="caution">
    <text evidence="9">The sequence shown here is derived from an EMBL/GenBank/DDBJ whole genome shotgun (WGS) entry which is preliminary data.</text>
</comment>
<comment type="similarity">
    <text evidence="2">Belongs to the EFG1 family.</text>
</comment>
<reference evidence="9 10" key="1">
    <citation type="journal article" date="2020" name="Nat. Commun.">
        <title>Genome of Tripterygium wilfordii and identification of cytochrome P450 involved in triptolide biosynthesis.</title>
        <authorList>
            <person name="Tu L."/>
            <person name="Su P."/>
            <person name="Zhang Z."/>
            <person name="Gao L."/>
            <person name="Wang J."/>
            <person name="Hu T."/>
            <person name="Zhou J."/>
            <person name="Zhang Y."/>
            <person name="Zhao Y."/>
            <person name="Liu Y."/>
            <person name="Song Y."/>
            <person name="Tong Y."/>
            <person name="Lu Y."/>
            <person name="Yang J."/>
            <person name="Xu C."/>
            <person name="Jia M."/>
            <person name="Peters R.J."/>
            <person name="Huang L."/>
            <person name="Gao W."/>
        </authorList>
    </citation>
    <scope>NUCLEOTIDE SEQUENCE [LARGE SCALE GENOMIC DNA]</scope>
    <source>
        <strain evidence="10">cv. XIE 37</strain>
        <tissue evidence="9">Leaf</tissue>
    </source>
</reference>
<organism evidence="9 10">
    <name type="scientific">Tripterygium wilfordii</name>
    <name type="common">Thunder God vine</name>
    <dbReference type="NCBI Taxonomy" id="458696"/>
    <lineage>
        <taxon>Eukaryota</taxon>
        <taxon>Viridiplantae</taxon>
        <taxon>Streptophyta</taxon>
        <taxon>Embryophyta</taxon>
        <taxon>Tracheophyta</taxon>
        <taxon>Spermatophyta</taxon>
        <taxon>Magnoliopsida</taxon>
        <taxon>eudicotyledons</taxon>
        <taxon>Gunneridae</taxon>
        <taxon>Pentapetalae</taxon>
        <taxon>rosids</taxon>
        <taxon>fabids</taxon>
        <taxon>Celastrales</taxon>
        <taxon>Celastraceae</taxon>
        <taxon>Tripterygium</taxon>
    </lineage>
</organism>
<dbReference type="GO" id="GO:0030688">
    <property type="term" value="C:preribosome, small subunit precursor"/>
    <property type="evidence" value="ECO:0007669"/>
    <property type="project" value="TreeGrafter"/>
</dbReference>
<comment type="subcellular location">
    <subcellularLocation>
        <location evidence="1">Nucleus</location>
        <location evidence="1">Nucleolus</location>
    </subcellularLocation>
</comment>
<name>A0A7J7CRV8_TRIWF</name>
<evidence type="ECO:0000256" key="3">
    <source>
        <dbReference type="ARBA" id="ARBA00018689"/>
    </source>
</evidence>
<evidence type="ECO:0000256" key="2">
    <source>
        <dbReference type="ARBA" id="ARBA00006916"/>
    </source>
</evidence>
<gene>
    <name evidence="9" type="ORF">HS088_TW14G00938</name>
</gene>
<dbReference type="GO" id="GO:0005730">
    <property type="term" value="C:nucleolus"/>
    <property type="evidence" value="ECO:0007669"/>
    <property type="project" value="UniProtKB-SubCell"/>
</dbReference>
<feature type="compositionally biased region" description="Basic residues" evidence="8">
    <location>
        <begin position="318"/>
        <end position="332"/>
    </location>
</feature>
<dbReference type="InParanoid" id="A0A7J7CRV8"/>
<feature type="compositionally biased region" description="Low complexity" evidence="8">
    <location>
        <begin position="249"/>
        <end position="260"/>
    </location>
</feature>
<feature type="compositionally biased region" description="Basic residues" evidence="8">
    <location>
        <begin position="1"/>
        <end position="19"/>
    </location>
</feature>
<evidence type="ECO:0000256" key="8">
    <source>
        <dbReference type="SAM" id="MobiDB-lite"/>
    </source>
</evidence>
<dbReference type="PANTHER" id="PTHR33911">
    <property type="entry name" value="RRNA-PROCESSING PROTEIN EFG1"/>
    <property type="match status" value="1"/>
</dbReference>
<feature type="compositionally biased region" description="Polar residues" evidence="8">
    <location>
        <begin position="264"/>
        <end position="275"/>
    </location>
</feature>
<proteinExistence type="inferred from homology"/>
<evidence type="ECO:0000256" key="4">
    <source>
        <dbReference type="ARBA" id="ARBA00019827"/>
    </source>
</evidence>
<dbReference type="InterPro" id="IPR050786">
    <property type="entry name" value="EFG1_rRNA-proc"/>
</dbReference>
<feature type="region of interest" description="Disordered" evidence="8">
    <location>
        <begin position="1"/>
        <end position="31"/>
    </location>
</feature>
<dbReference type="GO" id="GO:0000462">
    <property type="term" value="P:maturation of SSU-rRNA from tricistronic rRNA transcript (SSU-rRNA, 5.8S rRNA, LSU-rRNA)"/>
    <property type="evidence" value="ECO:0007669"/>
    <property type="project" value="TreeGrafter"/>
</dbReference>